<feature type="coiled-coil region" evidence="1">
    <location>
        <begin position="590"/>
        <end position="674"/>
    </location>
</feature>
<feature type="coiled-coil region" evidence="1">
    <location>
        <begin position="351"/>
        <end position="385"/>
    </location>
</feature>
<evidence type="ECO:0000256" key="2">
    <source>
        <dbReference type="SAM" id="MobiDB-lite"/>
    </source>
</evidence>
<reference evidence="3" key="1">
    <citation type="submission" date="2016-10" db="EMBL/GenBank/DDBJ databases">
        <authorList>
            <person name="Benchimol M."/>
            <person name="Almeida L.G."/>
            <person name="Vasconcelos A.T."/>
            <person name="Perreira-Neves A."/>
            <person name="Rosa I.A."/>
            <person name="Tasca T."/>
            <person name="Bogo M.R."/>
            <person name="de Souza W."/>
        </authorList>
    </citation>
    <scope>NUCLEOTIDE SEQUENCE [LARGE SCALE GENOMIC DNA]</scope>
    <source>
        <strain evidence="3">K</strain>
    </source>
</reference>
<feature type="coiled-coil region" evidence="1">
    <location>
        <begin position="736"/>
        <end position="831"/>
    </location>
</feature>
<feature type="compositionally biased region" description="Polar residues" evidence="2">
    <location>
        <begin position="87"/>
        <end position="103"/>
    </location>
</feature>
<accession>A0A1J4K689</accession>
<gene>
    <name evidence="3" type="ORF">TRFO_25146</name>
</gene>
<dbReference type="EMBL" id="MLAK01000717">
    <property type="protein sequence ID" value="OHT06691.1"/>
    <property type="molecule type" value="Genomic_DNA"/>
</dbReference>
<dbReference type="RefSeq" id="XP_068359827.1">
    <property type="nucleotide sequence ID" value="XM_068504167.1"/>
</dbReference>
<dbReference type="VEuPathDB" id="TrichDB:TRFO_25146"/>
<dbReference type="GeneID" id="94838871"/>
<evidence type="ECO:0000256" key="1">
    <source>
        <dbReference type="SAM" id="Coils"/>
    </source>
</evidence>
<keyword evidence="1" id="KW-0175">Coiled coil</keyword>
<feature type="coiled-coil region" evidence="1">
    <location>
        <begin position="111"/>
        <end position="202"/>
    </location>
</feature>
<organism evidence="3 4">
    <name type="scientific">Tritrichomonas foetus</name>
    <dbReference type="NCBI Taxonomy" id="1144522"/>
    <lineage>
        <taxon>Eukaryota</taxon>
        <taxon>Metamonada</taxon>
        <taxon>Parabasalia</taxon>
        <taxon>Tritrichomonadida</taxon>
        <taxon>Tritrichomonadidae</taxon>
        <taxon>Tritrichomonas</taxon>
    </lineage>
</organism>
<evidence type="ECO:0000313" key="4">
    <source>
        <dbReference type="Proteomes" id="UP000179807"/>
    </source>
</evidence>
<comment type="caution">
    <text evidence="3">The sequence shown here is derived from an EMBL/GenBank/DDBJ whole genome shotgun (WGS) entry which is preliminary data.</text>
</comment>
<proteinExistence type="predicted"/>
<dbReference type="AlphaFoldDB" id="A0A1J4K689"/>
<feature type="coiled-coil region" evidence="1">
    <location>
        <begin position="2"/>
        <end position="36"/>
    </location>
</feature>
<sequence>MKKELQKNQESTKSQMNKLYDQIDSLQSAKDSLEIDYKTSFNTIQRIITTASHYFQYTFNKADDLIQFLEQPPQPLPNIILKNNNETQSAKPKSIVNVQQTNQKSDDHHKNRKLKQMIDENLRIRENLESEVVKLKKEIKDNNFTYTRTIEDLNKKILQSKEDSFLEVEQYKHQISVLEEKVQTLKADIQKRKDEIKKVKAEHEAHVQTAKETPKPAPTKKEDDLVIANEQMVQRTVELGNQVRALQDKLDASTEKVKELNEIVTQKDISIDQLNHDLSALKLVHQSTLEEIETVRNALHSKDASVREEERRTHQIHILKGQFITLQKTNESQLKQIRELSSQNEKNSRLVDDQTNLISKLKRDVEILETRNKEMKDELGITKQEMAERLSQIQPDVMPAAVWKFNEFDATLTAEIDRIALSPTLQPSTKLQHIYRTINKHFKEMLLNKDRAFDAANRENQAVKELFNQFFVDASIALAQKPISFDDFLIKNGHKNMTEAINRFRNDFDEMKRQIDINETIIKHLIDSMNFNDTRDPSLLITQINELKAQFVTLKSNLAHRKKRIASLKAQFQSFKNKSERDSVDIKELNEHLKNTITGLNKNNKDLISNAQVLKREIHKQKMQIDDLTRNYQDAEARLKAENDHILKEKETSEHHLNDQIEVILKQLREAEQLNMTNEIAITKMKKVMTNMKTVISEKEAKIQEITTENEANISHLNDKWTNERNQIVSSYESAIAEVKAHSEEQRNDVEKLVQDLSDAKKKKKKARNCANQLRSEKMQLEKDIEALKLQVQRAKKVAEAAAKSQLASAEAEFNSKIDEQRTNLENEKRKLFAFVADQFRQFFNPHDSLDENTFRCLVSKASSELIRLMSSDMAIRKMVGADVRQKTDDAVARIITDC</sequence>
<dbReference type="OrthoDB" id="5835755at2759"/>
<protein>
    <submittedName>
        <fullName evidence="3">Uncharacterized protein</fullName>
    </submittedName>
</protein>
<keyword evidence="4" id="KW-1185">Reference proteome</keyword>
<name>A0A1J4K689_9EUKA</name>
<evidence type="ECO:0000313" key="3">
    <source>
        <dbReference type="EMBL" id="OHT06691.1"/>
    </source>
</evidence>
<feature type="region of interest" description="Disordered" evidence="2">
    <location>
        <begin position="202"/>
        <end position="221"/>
    </location>
</feature>
<feature type="region of interest" description="Disordered" evidence="2">
    <location>
        <begin position="87"/>
        <end position="111"/>
    </location>
</feature>
<dbReference type="Proteomes" id="UP000179807">
    <property type="component" value="Unassembled WGS sequence"/>
</dbReference>